<dbReference type="PANTHER" id="PTHR31223">
    <property type="entry name" value="LOG FAMILY PROTEIN YJL055W"/>
    <property type="match status" value="1"/>
</dbReference>
<reference evidence="4 7" key="2">
    <citation type="submission" date="2017-09" db="EMBL/GenBank/DDBJ databases">
        <title>Phase variable restriction modification systems are present in the genome sequences of periodontal pathogens Prevotella intermedia, Tannerella forsythia and Porphyromonas gingivalis.</title>
        <authorList>
            <person name="Haigh R.D."/>
            <person name="Crawford L."/>
            <person name="Ralph J."/>
            <person name="Wanford J."/>
            <person name="Vartoukian S.R."/>
            <person name="Hijazib K."/>
            <person name="Wade W."/>
            <person name="Oggioni M.R."/>
        </authorList>
    </citation>
    <scope>NUCLEOTIDE SEQUENCE [LARGE SCALE GENOMIC DNA]</scope>
    <source>
        <strain evidence="4 7">WW11663</strain>
    </source>
</reference>
<dbReference type="GO" id="GO:0008714">
    <property type="term" value="F:AMP nucleosidase activity"/>
    <property type="evidence" value="ECO:0007669"/>
    <property type="project" value="UniProtKB-EC"/>
</dbReference>
<dbReference type="Gene3D" id="3.40.50.450">
    <property type="match status" value="1"/>
</dbReference>
<dbReference type="SUPFAM" id="SSF102405">
    <property type="entry name" value="MCP/YpsA-like"/>
    <property type="match status" value="1"/>
</dbReference>
<dbReference type="GO" id="GO:0009691">
    <property type="term" value="P:cytokinin biosynthetic process"/>
    <property type="evidence" value="ECO:0007669"/>
    <property type="project" value="UniProtKB-UniRule"/>
</dbReference>
<evidence type="ECO:0000313" key="7">
    <source>
        <dbReference type="Proteomes" id="UP000219259"/>
    </source>
</evidence>
<comment type="catalytic activity">
    <reaction evidence="1">
        <text>AMP + H2O = D-ribose 5-phosphate + adenine</text>
        <dbReference type="Rhea" id="RHEA:20129"/>
        <dbReference type="ChEBI" id="CHEBI:15377"/>
        <dbReference type="ChEBI" id="CHEBI:16708"/>
        <dbReference type="ChEBI" id="CHEBI:78346"/>
        <dbReference type="ChEBI" id="CHEBI:456215"/>
        <dbReference type="EC" id="3.2.2.4"/>
    </reaction>
</comment>
<protein>
    <recommendedName>
        <fullName evidence="3">Cytokinin riboside 5'-monophosphate phosphoribohydrolase</fullName>
        <ecNumber evidence="3">3.2.2.n1</ecNumber>
    </recommendedName>
</protein>
<organism evidence="5 6">
    <name type="scientific">Tannerella forsythia</name>
    <name type="common">Bacteroides forsythus</name>
    <dbReference type="NCBI Taxonomy" id="28112"/>
    <lineage>
        <taxon>Bacteria</taxon>
        <taxon>Pseudomonadati</taxon>
        <taxon>Bacteroidota</taxon>
        <taxon>Bacteroidia</taxon>
        <taxon>Bacteroidales</taxon>
        <taxon>Tannerellaceae</taxon>
        <taxon>Tannerella</taxon>
    </lineage>
</organism>
<dbReference type="OrthoDB" id="9801098at2"/>
<dbReference type="RefSeq" id="WP_014226051.1">
    <property type="nucleotide sequence ID" value="NZ_CAJPTF010000002.1"/>
</dbReference>
<proteinExistence type="inferred from homology"/>
<dbReference type="PANTHER" id="PTHR31223:SF70">
    <property type="entry name" value="LOG FAMILY PROTEIN YJL055W"/>
    <property type="match status" value="1"/>
</dbReference>
<evidence type="ECO:0000313" key="4">
    <source>
        <dbReference type="EMBL" id="PDP43506.1"/>
    </source>
</evidence>
<dbReference type="Proteomes" id="UP000182057">
    <property type="component" value="Unassembled WGS sequence"/>
</dbReference>
<reference evidence="5 6" key="1">
    <citation type="submission" date="2016-09" db="EMBL/GenBank/DDBJ databases">
        <authorList>
            <person name="Capua I."/>
            <person name="De Benedictis P."/>
            <person name="Joannis T."/>
            <person name="Lombin L.H."/>
            <person name="Cattoli G."/>
        </authorList>
    </citation>
    <scope>NUCLEOTIDE SEQUENCE [LARGE SCALE GENOMIC DNA]</scope>
    <source>
        <strain evidence="5 6">UB20</strain>
    </source>
</reference>
<dbReference type="InterPro" id="IPR031100">
    <property type="entry name" value="LOG_fam"/>
</dbReference>
<dbReference type="GO" id="GO:0005829">
    <property type="term" value="C:cytosol"/>
    <property type="evidence" value="ECO:0007669"/>
    <property type="project" value="TreeGrafter"/>
</dbReference>
<sequence>MRSVCVYCASSSRIDTGYTEAAEALGTLLGEGRWRVINGAGSFGLMRVISDATLKAGGTVVGVIPHFMVENGWCHSGLTELIRVETMHERKQRMADMSDAVIALPGGCGTLEELMEIITWRQLGLYHHPVVILNTNHYYDPLLEMLNRAEDEQFMRLQRRMLWQVAETPEEAMRMIET</sequence>
<dbReference type="InterPro" id="IPR005269">
    <property type="entry name" value="LOG"/>
</dbReference>
<accession>A0A1D3UW64</accession>
<dbReference type="EMBL" id="FMMM01000078">
    <property type="protein sequence ID" value="SCQ24282.1"/>
    <property type="molecule type" value="Genomic_DNA"/>
</dbReference>
<keyword evidence="3" id="KW-0203">Cytokinin biosynthesis</keyword>
<evidence type="ECO:0000256" key="1">
    <source>
        <dbReference type="ARBA" id="ARBA00000274"/>
    </source>
</evidence>
<name>A0A1D3UW64_TANFO</name>
<gene>
    <name evidence="5" type="primary">fas6</name>
    <name evidence="4" type="ORF">CLI86_07995</name>
    <name evidence="5" type="ORF">TFUB20_02414</name>
</gene>
<evidence type="ECO:0000256" key="3">
    <source>
        <dbReference type="RuleBase" id="RU363015"/>
    </source>
</evidence>
<dbReference type="EMBL" id="NSLJ01000018">
    <property type="protein sequence ID" value="PDP43506.1"/>
    <property type="molecule type" value="Genomic_DNA"/>
</dbReference>
<dbReference type="EC" id="3.2.2.n1" evidence="3"/>
<evidence type="ECO:0000256" key="2">
    <source>
        <dbReference type="ARBA" id="ARBA00006763"/>
    </source>
</evidence>
<dbReference type="OMA" id="HQKPIGL"/>
<dbReference type="AlphaFoldDB" id="A0A1D3UW64"/>
<comment type="similarity">
    <text evidence="2 3">Belongs to the LOG family.</text>
</comment>
<keyword evidence="3" id="KW-0378">Hydrolase</keyword>
<dbReference type="Proteomes" id="UP000219259">
    <property type="component" value="Unassembled WGS sequence"/>
</dbReference>
<dbReference type="Pfam" id="PF03641">
    <property type="entry name" value="Lysine_decarbox"/>
    <property type="match status" value="1"/>
</dbReference>
<dbReference type="NCBIfam" id="TIGR00730">
    <property type="entry name" value="Rossman fold protein, TIGR00730 family"/>
    <property type="match status" value="1"/>
</dbReference>
<evidence type="ECO:0000313" key="5">
    <source>
        <dbReference type="EMBL" id="SCQ24282.1"/>
    </source>
</evidence>
<evidence type="ECO:0000313" key="6">
    <source>
        <dbReference type="Proteomes" id="UP000182057"/>
    </source>
</evidence>
<dbReference type="GeneID" id="34759723"/>